<accession>A0A8S1D3S0</accession>
<gene>
    <name evidence="1" type="ORF">CLODIP_2_CD13035</name>
</gene>
<evidence type="ECO:0000313" key="2">
    <source>
        <dbReference type="Proteomes" id="UP000494165"/>
    </source>
</evidence>
<proteinExistence type="predicted"/>
<name>A0A8S1D3S0_9INSE</name>
<dbReference type="Proteomes" id="UP000494165">
    <property type="component" value="Unassembled WGS sequence"/>
</dbReference>
<organism evidence="1 2">
    <name type="scientific">Cloeon dipterum</name>
    <dbReference type="NCBI Taxonomy" id="197152"/>
    <lineage>
        <taxon>Eukaryota</taxon>
        <taxon>Metazoa</taxon>
        <taxon>Ecdysozoa</taxon>
        <taxon>Arthropoda</taxon>
        <taxon>Hexapoda</taxon>
        <taxon>Insecta</taxon>
        <taxon>Pterygota</taxon>
        <taxon>Palaeoptera</taxon>
        <taxon>Ephemeroptera</taxon>
        <taxon>Pisciforma</taxon>
        <taxon>Baetidae</taxon>
        <taxon>Cloeon</taxon>
    </lineage>
</organism>
<dbReference type="AlphaFoldDB" id="A0A8S1D3S0"/>
<comment type="caution">
    <text evidence="1">The sequence shown here is derived from an EMBL/GenBank/DDBJ whole genome shotgun (WGS) entry which is preliminary data.</text>
</comment>
<reference evidence="1 2" key="1">
    <citation type="submission" date="2020-04" db="EMBL/GenBank/DDBJ databases">
        <authorList>
            <person name="Alioto T."/>
            <person name="Alioto T."/>
            <person name="Gomez Garrido J."/>
        </authorList>
    </citation>
    <scope>NUCLEOTIDE SEQUENCE [LARGE SCALE GENOMIC DNA]</scope>
</reference>
<evidence type="ECO:0000313" key="1">
    <source>
        <dbReference type="EMBL" id="CAB3375036.1"/>
    </source>
</evidence>
<protein>
    <submittedName>
        <fullName evidence="1">Uncharacterized protein</fullName>
    </submittedName>
</protein>
<dbReference type="EMBL" id="CADEPI010000107">
    <property type="protein sequence ID" value="CAB3375036.1"/>
    <property type="molecule type" value="Genomic_DNA"/>
</dbReference>
<keyword evidence="2" id="KW-1185">Reference proteome</keyword>
<dbReference type="SUPFAM" id="SSF52047">
    <property type="entry name" value="RNI-like"/>
    <property type="match status" value="2"/>
</dbReference>
<sequence length="657" mass="75292">MDLLLNNLLKGMSLNGSPDENLAQYTEFIESVDLTDADLMKFLRLMAACVASSKTLNFLTFFFQKRLATGLNLKEFSDLYPSEPDFLLDCLRIITSKHAEIEQPSLLEYLQLNPSNLEKVASNAEKFPRLVSLFLDWNRGGVFLIPLDKEEWDPLKKFTKLTDLQNCYLEFPEYLEFILSIIGANLNSLQIDYSHQARNDIDLKRIQEYCPKLKQLKMVNNTGVDDNFSFESFTSLLDLQTKFKSGSCKELKLSNFLAAPKLKTVDLNGIQVSRKELRDTIDLIKSKRILTKALSINNGPHQENLVQIYEKIVSDKDLTHNDVMQFLHKLAAHMDSSNTLIDFMSLIFSKLVLVSKMNLEEFSDLYPSDPDFLLKVLPLIPLKEAQKILELKIFATDGKLCSSPLNMKQEMLTEFTKMKNLNSIEIDKYYFNLKDLVEMSRNWPALRTVKHLQKLREIRCVNTIFNMTKACEEMERTSQLQSLQLIPHDLDKVAYSSAEKFPDVVSVTLDWHRVFSKIAIDLKVIQENCPKLEKLGIINTDVENSFSLESFTSLLDLHIHFKSGCCKEVELSKLLAAPKLQIVKLIGIRVSRKELRDTIDLIKSKRILTEVNSVILTMNANINPVMKKALKKEIDSFATAVRSGRQKSEIDVQLNFS</sequence>